<name>A0A5C8J451_9BACT</name>
<gene>
    <name evidence="1" type="ORF">FVR03_20290</name>
</gene>
<comment type="caution">
    <text evidence="1">The sequence shown here is derived from an EMBL/GenBank/DDBJ whole genome shotgun (WGS) entry which is preliminary data.</text>
</comment>
<organism evidence="1 2">
    <name type="scientific">Pontibacter qinzhouensis</name>
    <dbReference type="NCBI Taxonomy" id="2603253"/>
    <lineage>
        <taxon>Bacteria</taxon>
        <taxon>Pseudomonadati</taxon>
        <taxon>Bacteroidota</taxon>
        <taxon>Cytophagia</taxon>
        <taxon>Cytophagales</taxon>
        <taxon>Hymenobacteraceae</taxon>
        <taxon>Pontibacter</taxon>
    </lineage>
</organism>
<reference evidence="1 2" key="1">
    <citation type="submission" date="2019-08" db="EMBL/GenBank/DDBJ databases">
        <authorList>
            <person name="Shi S."/>
        </authorList>
    </citation>
    <scope>NUCLEOTIDE SEQUENCE [LARGE SCALE GENOMIC DNA]</scope>
    <source>
        <strain evidence="1 2">GY10130</strain>
    </source>
</reference>
<keyword evidence="2" id="KW-1185">Reference proteome</keyword>
<accession>A0A5C8J451</accession>
<protein>
    <submittedName>
        <fullName evidence="1">Uncharacterized protein</fullName>
    </submittedName>
</protein>
<dbReference type="OrthoDB" id="884362at2"/>
<evidence type="ECO:0000313" key="1">
    <source>
        <dbReference type="EMBL" id="TXK29862.1"/>
    </source>
</evidence>
<dbReference type="EMBL" id="VRTY01000105">
    <property type="protein sequence ID" value="TXK29862.1"/>
    <property type="molecule type" value="Genomic_DNA"/>
</dbReference>
<dbReference type="Proteomes" id="UP000321926">
    <property type="component" value="Unassembled WGS sequence"/>
</dbReference>
<dbReference type="AlphaFoldDB" id="A0A5C8J451"/>
<proteinExistence type="predicted"/>
<evidence type="ECO:0000313" key="2">
    <source>
        <dbReference type="Proteomes" id="UP000321926"/>
    </source>
</evidence>
<dbReference type="RefSeq" id="WP_147923606.1">
    <property type="nucleotide sequence ID" value="NZ_VRTY01000105.1"/>
</dbReference>
<sequence length="70" mass="8431">MRQDKGLRLWLIDMRKTHYTTITDQLWTVKEFLPALDLRLQYRTACVVSLHSLDLIPESCFRRHSSRTLR</sequence>